<dbReference type="CDD" id="cd14967">
    <property type="entry name" value="7tmA_amine_R-like"/>
    <property type="match status" value="1"/>
</dbReference>
<dbReference type="Gene3D" id="1.20.1070.10">
    <property type="entry name" value="Rhodopsin 7-helix transmembrane proteins"/>
    <property type="match status" value="2"/>
</dbReference>
<evidence type="ECO:0000256" key="8">
    <source>
        <dbReference type="ARBA" id="ARBA00023224"/>
    </source>
</evidence>
<keyword evidence="2" id="KW-1003">Cell membrane</keyword>
<evidence type="ECO:0000256" key="4">
    <source>
        <dbReference type="ARBA" id="ARBA00022989"/>
    </source>
</evidence>
<feature type="transmembrane region" description="Helical" evidence="11">
    <location>
        <begin position="135"/>
        <end position="154"/>
    </location>
</feature>
<dbReference type="PROSITE" id="PS00237">
    <property type="entry name" value="G_PROTEIN_RECEP_F1_1"/>
    <property type="match status" value="1"/>
</dbReference>
<dbReference type="GO" id="GO:0007267">
    <property type="term" value="P:cell-cell signaling"/>
    <property type="evidence" value="ECO:0007669"/>
    <property type="project" value="TreeGrafter"/>
</dbReference>
<protein>
    <submittedName>
        <fullName evidence="13">7 transmembrane receptor (Rhodopsin family) domain-containing protein</fullName>
    </submittedName>
</protein>
<dbReference type="GO" id="GO:0007200">
    <property type="term" value="P:phospholipase C-activating G protein-coupled receptor signaling pathway"/>
    <property type="evidence" value="ECO:0007669"/>
    <property type="project" value="TreeGrafter"/>
</dbReference>
<evidence type="ECO:0000256" key="2">
    <source>
        <dbReference type="ARBA" id="ARBA00022475"/>
    </source>
</evidence>
<dbReference type="GO" id="GO:0043410">
    <property type="term" value="P:positive regulation of MAPK cascade"/>
    <property type="evidence" value="ECO:0007669"/>
    <property type="project" value="TreeGrafter"/>
</dbReference>
<evidence type="ECO:0000256" key="11">
    <source>
        <dbReference type="SAM" id="Phobius"/>
    </source>
</evidence>
<accession>A0AAD4RAS7</accession>
<keyword evidence="5 9" id="KW-0297">G-protein coupled receptor</keyword>
<gene>
    <name evidence="13" type="ORF">DdX_00871</name>
</gene>
<evidence type="ECO:0000256" key="6">
    <source>
        <dbReference type="ARBA" id="ARBA00023136"/>
    </source>
</evidence>
<dbReference type="EMBL" id="JAKKPZ010000001">
    <property type="protein sequence ID" value="KAI1728673.1"/>
    <property type="molecule type" value="Genomic_DNA"/>
</dbReference>
<evidence type="ECO:0000256" key="9">
    <source>
        <dbReference type="RuleBase" id="RU000688"/>
    </source>
</evidence>
<dbReference type="Pfam" id="PF00001">
    <property type="entry name" value="7tm_1"/>
    <property type="match status" value="2"/>
</dbReference>
<dbReference type="InterPro" id="IPR000276">
    <property type="entry name" value="GPCR_Rhodpsn"/>
</dbReference>
<comment type="similarity">
    <text evidence="9">Belongs to the G-protein coupled receptor 1 family.</text>
</comment>
<dbReference type="GO" id="GO:0007204">
    <property type="term" value="P:positive regulation of cytosolic calcium ion concentration"/>
    <property type="evidence" value="ECO:0007669"/>
    <property type="project" value="TreeGrafter"/>
</dbReference>
<keyword evidence="8 9" id="KW-0807">Transducer</keyword>
<dbReference type="GO" id="GO:0071880">
    <property type="term" value="P:adenylate cyclase-activating adrenergic receptor signaling pathway"/>
    <property type="evidence" value="ECO:0007669"/>
    <property type="project" value="TreeGrafter"/>
</dbReference>
<feature type="region of interest" description="Disordered" evidence="10">
    <location>
        <begin position="398"/>
        <end position="421"/>
    </location>
</feature>
<evidence type="ECO:0000256" key="3">
    <source>
        <dbReference type="ARBA" id="ARBA00022692"/>
    </source>
</evidence>
<feature type="compositionally biased region" description="Polar residues" evidence="10">
    <location>
        <begin position="468"/>
        <end position="480"/>
    </location>
</feature>
<dbReference type="PANTHER" id="PTHR24248:SF72">
    <property type="entry name" value="G-PROTEIN COUPLED RECEPTORS FAMILY 1 PROFILE DOMAIN-CONTAINING PROTEIN"/>
    <property type="match status" value="1"/>
</dbReference>
<feature type="compositionally biased region" description="Low complexity" evidence="10">
    <location>
        <begin position="409"/>
        <end position="421"/>
    </location>
</feature>
<organism evidence="13 14">
    <name type="scientific">Ditylenchus destructor</name>
    <dbReference type="NCBI Taxonomy" id="166010"/>
    <lineage>
        <taxon>Eukaryota</taxon>
        <taxon>Metazoa</taxon>
        <taxon>Ecdysozoa</taxon>
        <taxon>Nematoda</taxon>
        <taxon>Chromadorea</taxon>
        <taxon>Rhabditida</taxon>
        <taxon>Tylenchina</taxon>
        <taxon>Tylenchomorpha</taxon>
        <taxon>Sphaerularioidea</taxon>
        <taxon>Anguinidae</taxon>
        <taxon>Anguininae</taxon>
        <taxon>Ditylenchus</taxon>
    </lineage>
</organism>
<keyword evidence="14" id="KW-1185">Reference proteome</keyword>
<dbReference type="PRINTS" id="PR00237">
    <property type="entry name" value="GPCRRHODOPSN"/>
</dbReference>
<feature type="region of interest" description="Disordered" evidence="10">
    <location>
        <begin position="297"/>
        <end position="335"/>
    </location>
</feature>
<feature type="transmembrane region" description="Helical" evidence="11">
    <location>
        <begin position="56"/>
        <end position="81"/>
    </location>
</feature>
<dbReference type="SUPFAM" id="SSF81321">
    <property type="entry name" value="Family A G protein-coupled receptor-like"/>
    <property type="match status" value="1"/>
</dbReference>
<comment type="subcellular location">
    <subcellularLocation>
        <location evidence="1">Cell membrane</location>
        <topology evidence="1">Multi-pass membrane protein</topology>
    </subcellularLocation>
</comment>
<evidence type="ECO:0000313" key="14">
    <source>
        <dbReference type="Proteomes" id="UP001201812"/>
    </source>
</evidence>
<evidence type="ECO:0000259" key="12">
    <source>
        <dbReference type="PROSITE" id="PS50262"/>
    </source>
</evidence>
<feature type="transmembrane region" description="Helical" evidence="11">
    <location>
        <begin position="20"/>
        <end position="44"/>
    </location>
</feature>
<name>A0AAD4RAS7_9BILA</name>
<keyword evidence="7 9" id="KW-0675">Receptor</keyword>
<evidence type="ECO:0000256" key="7">
    <source>
        <dbReference type="ARBA" id="ARBA00023170"/>
    </source>
</evidence>
<keyword evidence="4 11" id="KW-1133">Transmembrane helix</keyword>
<comment type="caution">
    <text evidence="13">The sequence shown here is derived from an EMBL/GenBank/DDBJ whole genome shotgun (WGS) entry which is preliminary data.</text>
</comment>
<evidence type="ECO:0000256" key="5">
    <source>
        <dbReference type="ARBA" id="ARBA00023040"/>
    </source>
</evidence>
<proteinExistence type="inferred from homology"/>
<dbReference type="InterPro" id="IPR017452">
    <property type="entry name" value="GPCR_Rhodpsn_7TM"/>
</dbReference>
<evidence type="ECO:0000256" key="10">
    <source>
        <dbReference type="SAM" id="MobiDB-lite"/>
    </source>
</evidence>
<dbReference type="GO" id="GO:0004937">
    <property type="term" value="F:alpha1-adrenergic receptor activity"/>
    <property type="evidence" value="ECO:0007669"/>
    <property type="project" value="TreeGrafter"/>
</dbReference>
<dbReference type="GO" id="GO:0005886">
    <property type="term" value="C:plasma membrane"/>
    <property type="evidence" value="ECO:0007669"/>
    <property type="project" value="UniProtKB-SubCell"/>
</dbReference>
<dbReference type="PANTHER" id="PTHR24248">
    <property type="entry name" value="ADRENERGIC RECEPTOR-RELATED G-PROTEIN COUPLED RECEPTOR"/>
    <property type="match status" value="1"/>
</dbReference>
<feature type="transmembrane region" description="Helical" evidence="11">
    <location>
        <begin position="93"/>
        <end position="114"/>
    </location>
</feature>
<feature type="transmembrane region" description="Helical" evidence="11">
    <location>
        <begin position="197"/>
        <end position="217"/>
    </location>
</feature>
<evidence type="ECO:0000313" key="13">
    <source>
        <dbReference type="EMBL" id="KAI1728673.1"/>
    </source>
</evidence>
<dbReference type="Proteomes" id="UP001201812">
    <property type="component" value="Unassembled WGS sequence"/>
</dbReference>
<feature type="domain" description="G-protein coupled receptors family 1 profile" evidence="12">
    <location>
        <begin position="27"/>
        <end position="248"/>
    </location>
</feature>
<sequence>MNQSSAGSSDYGYDLPVPMVVLLAIPATIIILMTVFGNLLVLCFKARVGRSNTTLLVWNLGLTDFLVGIIVLPLGAIHLLHRKWIFGRAMCRIWVAADVTFCTCSVVTICTISIDRYLAVTRPLKYKSVITKFKVVLAIILIWLFSSTILLATVRWDAWEWENMAETALRVHFGKNNGMVEHQRRVLRTHERIAKTLGVVSCSFLFCWLPFFTIYLANFKCHGCLPTVAIDLASWLGYCNSMLNPIIYSFTVKEFKRSALRAILPVWKIFYGCCPNLLAKPPDKRVLRMTRNLAGKTNRKHPDRMAPKTGRTSNVCKASREGIKRRSTTPVPHNASKHNALTRIQASERRRRVPLDLMLEDRRIFDSDDEEFVHYSLTSSLAKSNSALKTATIEQNNNKTAECTAPNNSSSRSTETLSSSTDDLIRMPCRYSLKRHSSPATIMRRTSTISNFIAAKRRKMERQKLEKQNPNTAHNSVRQKSTSIAQKAAQARAWFLSNRFRSTDRSENKENDTRCQTEEFEKESTANIRGMTFERKPSNQSTDVHLTKEIRHEKSGTNSTMLIKKTKNANGPASTSDSRSVKIHECKSQNKEKCQWKPNMKQSSTQCSLRVYCTTNVTDL</sequence>
<keyword evidence="3 9" id="KW-0812">Transmembrane</keyword>
<evidence type="ECO:0000256" key="1">
    <source>
        <dbReference type="ARBA" id="ARBA00004651"/>
    </source>
</evidence>
<dbReference type="AlphaFoldDB" id="A0AAD4RAS7"/>
<reference evidence="13" key="1">
    <citation type="submission" date="2022-01" db="EMBL/GenBank/DDBJ databases">
        <title>Genome Sequence Resource for Two Populations of Ditylenchus destructor, the Migratory Endoparasitic Phytonematode.</title>
        <authorList>
            <person name="Zhang H."/>
            <person name="Lin R."/>
            <person name="Xie B."/>
        </authorList>
    </citation>
    <scope>NUCLEOTIDE SEQUENCE</scope>
    <source>
        <strain evidence="13">BazhouSP</strain>
    </source>
</reference>
<dbReference type="PROSITE" id="PS50262">
    <property type="entry name" value="G_PROTEIN_RECEP_F1_2"/>
    <property type="match status" value="1"/>
</dbReference>
<keyword evidence="6 11" id="KW-0472">Membrane</keyword>
<feature type="compositionally biased region" description="Polar residues" evidence="10">
    <location>
        <begin position="398"/>
        <end position="408"/>
    </location>
</feature>
<feature type="region of interest" description="Disordered" evidence="10">
    <location>
        <begin position="459"/>
        <end position="480"/>
    </location>
</feature>